<keyword evidence="1" id="KW-0472">Membrane</keyword>
<evidence type="ECO:0000256" key="1">
    <source>
        <dbReference type="SAM" id="Phobius"/>
    </source>
</evidence>
<gene>
    <name evidence="2" type="ORF">Homavirus17_7</name>
</gene>
<name>A0A3G5AA52_9VIRU</name>
<organism evidence="2">
    <name type="scientific">Homavirus sp</name>
    <dbReference type="NCBI Taxonomy" id="2487769"/>
    <lineage>
        <taxon>Viruses</taxon>
        <taxon>Varidnaviria</taxon>
        <taxon>Bamfordvirae</taxon>
        <taxon>Nucleocytoviricota</taxon>
        <taxon>Megaviricetes</taxon>
        <taxon>Imitervirales</taxon>
        <taxon>Mimiviridae</taxon>
        <taxon>Klosneuvirinae</taxon>
    </lineage>
</organism>
<accession>A0A3G5AA52</accession>
<reference evidence="2" key="1">
    <citation type="submission" date="2018-10" db="EMBL/GenBank/DDBJ databases">
        <title>Hidden diversity of soil giant viruses.</title>
        <authorList>
            <person name="Schulz F."/>
            <person name="Alteio L."/>
            <person name="Goudeau D."/>
            <person name="Ryan E.M."/>
            <person name="Malmstrom R.R."/>
            <person name="Blanchard J."/>
            <person name="Woyke T."/>
        </authorList>
    </citation>
    <scope>NUCLEOTIDE SEQUENCE</scope>
    <source>
        <strain evidence="2">HOV1</strain>
    </source>
</reference>
<protein>
    <submittedName>
        <fullName evidence="2">Uncharacterized protein</fullName>
    </submittedName>
</protein>
<keyword evidence="1" id="KW-1133">Transmembrane helix</keyword>
<feature type="transmembrane region" description="Helical" evidence="1">
    <location>
        <begin position="219"/>
        <end position="239"/>
    </location>
</feature>
<feature type="transmembrane region" description="Helical" evidence="1">
    <location>
        <begin position="190"/>
        <end position="207"/>
    </location>
</feature>
<dbReference type="EMBL" id="MK072348">
    <property type="protein sequence ID" value="AYV82219.1"/>
    <property type="molecule type" value="Genomic_DNA"/>
</dbReference>
<keyword evidence="1" id="KW-0812">Transmembrane</keyword>
<evidence type="ECO:0000313" key="2">
    <source>
        <dbReference type="EMBL" id="AYV82219.1"/>
    </source>
</evidence>
<sequence length="310" mass="36971">MNTIYGIYNYIKSWIPIGETKYINQFAHIEYLENCDDFVNFTNSTIEFSKLIFALNNFPDQIYCTIFSKYDHTHICQKYYTISLVMDNEQETYLLKYNNLDDISTNMDKTYIYIRVELFCHNRMGNIHHVNSIVINNSNKTVLIFEPQGSLKYDKALISLLLNTNSMNIREYTFIDPVDIGYNIFNRLQLLDCFCQTYVLYIFILIIDNPMVKYKDYSHMFNTIITTKNMGYFLFYLYLEFKSINIDVSLSENYEWYFPKNGFNKIINTLRIVFKNAFDDKNVSEDHIQDNINSLDIITNEDDYIIVNRI</sequence>
<proteinExistence type="predicted"/>